<dbReference type="GO" id="GO:0016829">
    <property type="term" value="F:lyase activity"/>
    <property type="evidence" value="ECO:0007669"/>
    <property type="project" value="UniProtKB-KW"/>
</dbReference>
<feature type="domain" description="Right handed beta helix" evidence="1">
    <location>
        <begin position="94"/>
        <end position="239"/>
    </location>
</feature>
<dbReference type="SMART" id="SM00710">
    <property type="entry name" value="PbH1"/>
    <property type="match status" value="9"/>
</dbReference>
<evidence type="ECO:0000259" key="1">
    <source>
        <dbReference type="Pfam" id="PF13229"/>
    </source>
</evidence>
<gene>
    <name evidence="2" type="ORF">PSM36_0909</name>
</gene>
<dbReference type="SUPFAM" id="SSF51126">
    <property type="entry name" value="Pectin lyase-like"/>
    <property type="match status" value="1"/>
</dbReference>
<dbReference type="STRING" id="1642647.PSM36_0909"/>
<protein>
    <submittedName>
        <fullName evidence="2">Pectate lyase superfamily protein</fullName>
    </submittedName>
</protein>
<evidence type="ECO:0000313" key="2">
    <source>
        <dbReference type="EMBL" id="SCD19735.1"/>
    </source>
</evidence>
<dbReference type="InterPro" id="IPR012334">
    <property type="entry name" value="Pectin_lyas_fold"/>
</dbReference>
<name>A0A1R3T715_9BACT</name>
<dbReference type="Proteomes" id="UP000187464">
    <property type="component" value="Chromosome I"/>
</dbReference>
<evidence type="ECO:0000313" key="3">
    <source>
        <dbReference type="Proteomes" id="UP000187464"/>
    </source>
</evidence>
<dbReference type="InterPro" id="IPR011050">
    <property type="entry name" value="Pectin_lyase_fold/virulence"/>
</dbReference>
<dbReference type="InterPro" id="IPR006626">
    <property type="entry name" value="PbH1"/>
</dbReference>
<dbReference type="InterPro" id="IPR039448">
    <property type="entry name" value="Beta_helix"/>
</dbReference>
<dbReference type="EMBL" id="LT605205">
    <property type="protein sequence ID" value="SCD19735.1"/>
    <property type="molecule type" value="Genomic_DNA"/>
</dbReference>
<dbReference type="AlphaFoldDB" id="A0A1R3T715"/>
<accession>A0A1R3T715</accession>
<keyword evidence="3" id="KW-1185">Reference proteome</keyword>
<proteinExistence type="predicted"/>
<dbReference type="Pfam" id="PF13229">
    <property type="entry name" value="Beta_helix"/>
    <property type="match status" value="1"/>
</dbReference>
<dbReference type="KEGG" id="psac:PSM36_0909"/>
<keyword evidence="2" id="KW-0456">Lyase</keyword>
<dbReference type="Gene3D" id="2.160.20.10">
    <property type="entry name" value="Single-stranded right-handed beta-helix, Pectin lyase-like"/>
    <property type="match status" value="1"/>
</dbReference>
<dbReference type="RefSeq" id="WP_154670961.1">
    <property type="nucleotide sequence ID" value="NZ_LT605205.1"/>
</dbReference>
<reference evidence="2 3" key="1">
    <citation type="submission" date="2016-08" db="EMBL/GenBank/DDBJ databases">
        <authorList>
            <person name="Seilhamer J.J."/>
        </authorList>
    </citation>
    <scope>NUCLEOTIDE SEQUENCE [LARGE SCALE GENOMIC DNA]</scope>
    <source>
        <strain evidence="2">M3/6</strain>
    </source>
</reference>
<sequence length="513" mass="56361">MKKYLILILILSCMYSCQKEQKYAGYYLESVGHSEKSDGTKEFPWISLTAENRALLKAGDTLYIAGTGYSGETITIDSLQGSKTRPIVIRSIPETTVRSGNKGGIHISHSQHLLVEDLHLIGSGRKEGNTSDGLLISGSKNVTVNNIEVEGYQKSGIHINSSKGIVIDNVYAHNNGFCGIYVSGKANSKATSRDIIIKNSVAENNPGDPTNFTNHSGNGILVSHCTNVIIEYCTATNNGWDMPRTGNGPVGIWAYEADSVLIQYCISYKNKTSQGGKDGGGFDLDGGVSNSIIQYCLSYENEGSGYGLFQYSGASPWFNNIVRYCISENDGNISNGMGGFFVWNDTGDPDQLRDCIIYNNTTYNAYGGAICYDIDSSNENFYYYNNIFVGKDDLVKGLKELPSYFIANNWYSLDNKGFNIGGIRDFEEWAKKNGKEQSDGKIVGLNIDPQFENPGQTTLTDPALLKTYDAYELPENSVLRNKGFDFSGKHNIQDDFIDFNGNKTNTDLIGAIH</sequence>
<organism evidence="2 3">
    <name type="scientific">Proteiniphilum saccharofermentans</name>
    <dbReference type="NCBI Taxonomy" id="1642647"/>
    <lineage>
        <taxon>Bacteria</taxon>
        <taxon>Pseudomonadati</taxon>
        <taxon>Bacteroidota</taxon>
        <taxon>Bacteroidia</taxon>
        <taxon>Bacteroidales</taxon>
        <taxon>Dysgonomonadaceae</taxon>
        <taxon>Proteiniphilum</taxon>
    </lineage>
</organism>